<evidence type="ECO:0000313" key="1">
    <source>
        <dbReference type="EMBL" id="CAI2181929.1"/>
    </source>
</evidence>
<dbReference type="Gene3D" id="2.40.30.10">
    <property type="entry name" value="Translation factors"/>
    <property type="match status" value="1"/>
</dbReference>
<name>A0A9W4SUH3_9GLOM</name>
<evidence type="ECO:0000313" key="2">
    <source>
        <dbReference type="Proteomes" id="UP001153678"/>
    </source>
</evidence>
<accession>A0A9W4SUH3</accession>
<comment type="caution">
    <text evidence="1">The sequence shown here is derived from an EMBL/GenBank/DDBJ whole genome shotgun (WGS) entry which is preliminary data.</text>
</comment>
<sequence length="100" mass="11558">MVVLFNCLAGNIVDLVGIDQYFRKSDTITTSETAYNFYSMNDIDEKITRNDFKAHACLLDKEHGCDSPIPELLEHVFLIENQCPKSYIYSHHGHVEKYRS</sequence>
<keyword evidence="2" id="KW-1185">Reference proteome</keyword>
<dbReference type="AlphaFoldDB" id="A0A9W4SUH3"/>
<dbReference type="Proteomes" id="UP001153678">
    <property type="component" value="Unassembled WGS sequence"/>
</dbReference>
<feature type="non-terminal residue" evidence="1">
    <location>
        <position position="100"/>
    </location>
</feature>
<protein>
    <submittedName>
        <fullName evidence="1">11764_t:CDS:1</fullName>
    </submittedName>
</protein>
<organism evidence="1 2">
    <name type="scientific">Funneliformis geosporum</name>
    <dbReference type="NCBI Taxonomy" id="1117311"/>
    <lineage>
        <taxon>Eukaryota</taxon>
        <taxon>Fungi</taxon>
        <taxon>Fungi incertae sedis</taxon>
        <taxon>Mucoromycota</taxon>
        <taxon>Glomeromycotina</taxon>
        <taxon>Glomeromycetes</taxon>
        <taxon>Glomerales</taxon>
        <taxon>Glomeraceae</taxon>
        <taxon>Funneliformis</taxon>
    </lineage>
</organism>
<proteinExistence type="predicted"/>
<reference evidence="1" key="1">
    <citation type="submission" date="2022-08" db="EMBL/GenBank/DDBJ databases">
        <authorList>
            <person name="Kallberg Y."/>
            <person name="Tangrot J."/>
            <person name="Rosling A."/>
        </authorList>
    </citation>
    <scope>NUCLEOTIDE SEQUENCE</scope>
    <source>
        <strain evidence="1">Wild A</strain>
    </source>
</reference>
<dbReference type="EMBL" id="CAMKVN010002627">
    <property type="protein sequence ID" value="CAI2181929.1"/>
    <property type="molecule type" value="Genomic_DNA"/>
</dbReference>
<gene>
    <name evidence="1" type="ORF">FWILDA_LOCUS10329</name>
</gene>